<reference evidence="3" key="3">
    <citation type="submission" date="2016-06" db="UniProtKB">
        <authorList>
            <consortium name="WormBaseParasite"/>
        </authorList>
    </citation>
    <scope>IDENTIFICATION</scope>
</reference>
<accession>A0A183BPJ0</accession>
<dbReference type="Proteomes" id="UP000050741">
    <property type="component" value="Unassembled WGS sequence"/>
</dbReference>
<protein>
    <submittedName>
        <fullName evidence="3">INCENP_ARK-bind domain-containing protein</fullName>
    </submittedName>
</protein>
<feature type="region of interest" description="Disordered" evidence="1">
    <location>
        <begin position="1"/>
        <end position="26"/>
    </location>
</feature>
<evidence type="ECO:0000256" key="1">
    <source>
        <dbReference type="SAM" id="MobiDB-lite"/>
    </source>
</evidence>
<proteinExistence type="predicted"/>
<reference evidence="2" key="1">
    <citation type="submission" date="2013-12" db="EMBL/GenBank/DDBJ databases">
        <authorList>
            <person name="Aslett M."/>
        </authorList>
    </citation>
    <scope>NUCLEOTIDE SEQUENCE [LARGE SCALE GENOMIC DNA]</scope>
    <source>
        <strain evidence="2">Lindley</strain>
    </source>
</reference>
<dbReference type="WBParaSite" id="GPLIN_000252600">
    <property type="protein sequence ID" value="GPLIN_000252600"/>
    <property type="gene ID" value="GPLIN_000252600"/>
</dbReference>
<name>A0A183BPJ0_GLOPA</name>
<reference evidence="2" key="2">
    <citation type="submission" date="2014-05" db="EMBL/GenBank/DDBJ databases">
        <title>The genome and life-stage specific transcriptomes of Globodera pallida elucidate key aspects of plant parasitism by a cyst nematode.</title>
        <authorList>
            <person name="Cotton J.A."/>
            <person name="Lilley C.J."/>
            <person name="Jones L.M."/>
            <person name="Kikuchi T."/>
            <person name="Reid A.J."/>
            <person name="Thorpe P."/>
            <person name="Tsai I.J."/>
            <person name="Beasley H."/>
            <person name="Blok V."/>
            <person name="Cock P.J.A."/>
            <person name="Van den Akker S.E."/>
            <person name="Holroyd N."/>
            <person name="Hunt M."/>
            <person name="Mantelin S."/>
            <person name="Naghra H."/>
            <person name="Pain A."/>
            <person name="Palomares-Rius J.E."/>
            <person name="Zarowiecki M."/>
            <person name="Berriman M."/>
            <person name="Jones J.T."/>
            <person name="Urwin P.E."/>
        </authorList>
    </citation>
    <scope>NUCLEOTIDE SEQUENCE [LARGE SCALE GENOMIC DNA]</scope>
    <source>
        <strain evidence="2">Lindley</strain>
    </source>
</reference>
<dbReference type="AlphaFoldDB" id="A0A183BPJ0"/>
<sequence length="134" mass="14774">MLATRKVRSHTHTAFEVTPSPPLALTPNPQYRQQKVRIQLGADESPQKAKLDSQPLLLDSPLSSSAGAVSRAELGFLSWSSFRKKANDTENSDFALYDNELAHNFIAPYVSGYTTPGPVEREASKHKKSSGEKF</sequence>
<evidence type="ECO:0000313" key="2">
    <source>
        <dbReference type="Proteomes" id="UP000050741"/>
    </source>
</evidence>
<evidence type="ECO:0000313" key="3">
    <source>
        <dbReference type="WBParaSite" id="GPLIN_000252600"/>
    </source>
</evidence>
<organism evidence="2 3">
    <name type="scientific">Globodera pallida</name>
    <name type="common">Potato cyst nematode worm</name>
    <name type="synonym">Heterodera pallida</name>
    <dbReference type="NCBI Taxonomy" id="36090"/>
    <lineage>
        <taxon>Eukaryota</taxon>
        <taxon>Metazoa</taxon>
        <taxon>Ecdysozoa</taxon>
        <taxon>Nematoda</taxon>
        <taxon>Chromadorea</taxon>
        <taxon>Rhabditida</taxon>
        <taxon>Tylenchina</taxon>
        <taxon>Tylenchomorpha</taxon>
        <taxon>Tylenchoidea</taxon>
        <taxon>Heteroderidae</taxon>
        <taxon>Heteroderinae</taxon>
        <taxon>Globodera</taxon>
    </lineage>
</organism>
<keyword evidence="2" id="KW-1185">Reference proteome</keyword>
<feature type="compositionally biased region" description="Basic residues" evidence="1">
    <location>
        <begin position="1"/>
        <end position="11"/>
    </location>
</feature>